<dbReference type="InterPro" id="IPR008907">
    <property type="entry name" value="TPP/p25"/>
</dbReference>
<dbReference type="EMBL" id="JBFDAA010000009">
    <property type="protein sequence ID" value="KAL1128829.1"/>
    <property type="molecule type" value="Genomic_DNA"/>
</dbReference>
<proteinExistence type="inferred from homology"/>
<comment type="similarity">
    <text evidence="1">Belongs to the TPPP family.</text>
</comment>
<feature type="compositionally biased region" description="Basic residues" evidence="2">
    <location>
        <begin position="78"/>
        <end position="87"/>
    </location>
</feature>
<feature type="region of interest" description="Disordered" evidence="2">
    <location>
        <begin position="67"/>
        <end position="87"/>
    </location>
</feature>
<evidence type="ECO:0000313" key="4">
    <source>
        <dbReference type="Proteomes" id="UP001558652"/>
    </source>
</evidence>
<evidence type="ECO:0000256" key="1">
    <source>
        <dbReference type="ARBA" id="ARBA00010994"/>
    </source>
</evidence>
<evidence type="ECO:0000313" key="3">
    <source>
        <dbReference type="EMBL" id="KAL1128829.1"/>
    </source>
</evidence>
<keyword evidence="4" id="KW-1185">Reference proteome</keyword>
<accession>A0ABD0YCM4</accession>
<gene>
    <name evidence="3" type="ORF">AAG570_013363</name>
</gene>
<dbReference type="AlphaFoldDB" id="A0ABD0YCM4"/>
<dbReference type="InterPro" id="IPR011992">
    <property type="entry name" value="EF-hand-dom_pair"/>
</dbReference>
<evidence type="ECO:0000256" key="2">
    <source>
        <dbReference type="SAM" id="MobiDB-lite"/>
    </source>
</evidence>
<reference evidence="3 4" key="1">
    <citation type="submission" date="2024-07" db="EMBL/GenBank/DDBJ databases">
        <title>Chromosome-level genome assembly of the water stick insect Ranatra chinensis (Heteroptera: Nepidae).</title>
        <authorList>
            <person name="Liu X."/>
        </authorList>
    </citation>
    <scope>NUCLEOTIDE SEQUENCE [LARGE SCALE GENOMIC DNA]</scope>
    <source>
        <strain evidence="3">Cailab_2021Rc</strain>
        <tissue evidence="3">Muscle</tissue>
    </source>
</reference>
<name>A0ABD0YCM4_9HEMI</name>
<dbReference type="Gene3D" id="1.10.238.10">
    <property type="entry name" value="EF-hand"/>
    <property type="match status" value="1"/>
</dbReference>
<dbReference type="Proteomes" id="UP001558652">
    <property type="component" value="Unassembled WGS sequence"/>
</dbReference>
<sequence length="137" mass="15712">MGGELNTCEGGKREPKITLTQSDKWMRQANVIDGKIITTTDTAIAFNKYRSCHINLESHPNPPINALSSHTYPFNPPPKKKRRWSRDKRRTMTYQEFLKYLEELSSCKSVDFNAVKLKLARCGRPTITKPIPVGEIY</sequence>
<protein>
    <submittedName>
        <fullName evidence="3">Uncharacterized protein</fullName>
    </submittedName>
</protein>
<dbReference type="Pfam" id="PF05517">
    <property type="entry name" value="p25-alpha"/>
    <property type="match status" value="1"/>
</dbReference>
<organism evidence="3 4">
    <name type="scientific">Ranatra chinensis</name>
    <dbReference type="NCBI Taxonomy" id="642074"/>
    <lineage>
        <taxon>Eukaryota</taxon>
        <taxon>Metazoa</taxon>
        <taxon>Ecdysozoa</taxon>
        <taxon>Arthropoda</taxon>
        <taxon>Hexapoda</taxon>
        <taxon>Insecta</taxon>
        <taxon>Pterygota</taxon>
        <taxon>Neoptera</taxon>
        <taxon>Paraneoptera</taxon>
        <taxon>Hemiptera</taxon>
        <taxon>Heteroptera</taxon>
        <taxon>Panheteroptera</taxon>
        <taxon>Nepomorpha</taxon>
        <taxon>Nepidae</taxon>
        <taxon>Ranatrinae</taxon>
        <taxon>Ranatra</taxon>
    </lineage>
</organism>
<comment type="caution">
    <text evidence="3">The sequence shown here is derived from an EMBL/GenBank/DDBJ whole genome shotgun (WGS) entry which is preliminary data.</text>
</comment>
<dbReference type="SUPFAM" id="SSF47473">
    <property type="entry name" value="EF-hand"/>
    <property type="match status" value="1"/>
</dbReference>